<evidence type="ECO:0000313" key="4">
    <source>
        <dbReference type="Proteomes" id="UP001273136"/>
    </source>
</evidence>
<organism evidence="3 4">
    <name type="scientific">Methanorbis furvi</name>
    <dbReference type="NCBI Taxonomy" id="3028299"/>
    <lineage>
        <taxon>Archaea</taxon>
        <taxon>Methanobacteriati</taxon>
        <taxon>Methanobacteriota</taxon>
        <taxon>Stenosarchaea group</taxon>
        <taxon>Methanomicrobia</taxon>
        <taxon>Methanomicrobiales</taxon>
        <taxon>Methanocorpusculaceae</taxon>
        <taxon>Methanorbis</taxon>
    </lineage>
</organism>
<dbReference type="PANTHER" id="PTHR36928:SF1">
    <property type="entry name" value="PHOSPHATASE YCDX-RELATED"/>
    <property type="match status" value="1"/>
</dbReference>
<dbReference type="AlphaFoldDB" id="A0AAE4MCT4"/>
<dbReference type="RefSeq" id="WP_338094273.1">
    <property type="nucleotide sequence ID" value="NZ_JAWDKA010000005.1"/>
</dbReference>
<dbReference type="InterPro" id="IPR050243">
    <property type="entry name" value="PHP_phosphatase"/>
</dbReference>
<dbReference type="InterPro" id="IPR002738">
    <property type="entry name" value="RNase_P_p30"/>
</dbReference>
<dbReference type="Pfam" id="PF01876">
    <property type="entry name" value="RNase_P_p30"/>
    <property type="match status" value="1"/>
</dbReference>
<dbReference type="GO" id="GO:0005829">
    <property type="term" value="C:cytosol"/>
    <property type="evidence" value="ECO:0007669"/>
    <property type="project" value="TreeGrafter"/>
</dbReference>
<evidence type="ECO:0000259" key="2">
    <source>
        <dbReference type="SMART" id="SM00481"/>
    </source>
</evidence>
<dbReference type="InterPro" id="IPR003141">
    <property type="entry name" value="Pol/His_phosphatase_N"/>
</dbReference>
<keyword evidence="3" id="KW-0269">Exonuclease</keyword>
<keyword evidence="3" id="KW-0378">Hydrolase</keyword>
<keyword evidence="3" id="KW-0540">Nuclease</keyword>
<dbReference type="Proteomes" id="UP001273136">
    <property type="component" value="Unassembled WGS sequence"/>
</dbReference>
<evidence type="ECO:0000313" key="3">
    <source>
        <dbReference type="EMBL" id="MDV0441869.1"/>
    </source>
</evidence>
<dbReference type="CDD" id="cd07432">
    <property type="entry name" value="PHP_HisPPase"/>
    <property type="match status" value="1"/>
</dbReference>
<proteinExistence type="predicted"/>
<dbReference type="SMART" id="SM00481">
    <property type="entry name" value="POLIIIAc"/>
    <property type="match status" value="1"/>
</dbReference>
<gene>
    <name evidence="3" type="primary">polX</name>
    <name evidence="3" type="ORF">McpAg1_10810</name>
</gene>
<dbReference type="GO" id="GO:0042578">
    <property type="term" value="F:phosphoric ester hydrolase activity"/>
    <property type="evidence" value="ECO:0007669"/>
    <property type="project" value="TreeGrafter"/>
</dbReference>
<dbReference type="EMBL" id="JAWDKA010000005">
    <property type="protein sequence ID" value="MDV0441869.1"/>
    <property type="molecule type" value="Genomic_DNA"/>
</dbReference>
<accession>A0AAE4MCT4</accession>
<feature type="domain" description="Polymerase/histidinol phosphatase N-terminal" evidence="2">
    <location>
        <begin position="2"/>
        <end position="74"/>
    </location>
</feature>
<dbReference type="SUPFAM" id="SSF89550">
    <property type="entry name" value="PHP domain-like"/>
    <property type="match status" value="1"/>
</dbReference>
<keyword evidence="4" id="KW-1185">Reference proteome</keyword>
<dbReference type="GO" id="GO:0008270">
    <property type="term" value="F:zinc ion binding"/>
    <property type="evidence" value="ECO:0007669"/>
    <property type="project" value="TreeGrafter"/>
</dbReference>
<dbReference type="Gene3D" id="3.20.20.140">
    <property type="entry name" value="Metal-dependent hydrolases"/>
    <property type="match status" value="1"/>
</dbReference>
<dbReference type="PANTHER" id="PTHR36928">
    <property type="entry name" value="PHOSPHATASE YCDX-RELATED"/>
    <property type="match status" value="1"/>
</dbReference>
<protein>
    <submittedName>
        <fullName evidence="3">DNA polymerase/3'-5' exonuclease PolX</fullName>
    </submittedName>
</protein>
<dbReference type="GO" id="GO:0008033">
    <property type="term" value="P:tRNA processing"/>
    <property type="evidence" value="ECO:0007669"/>
    <property type="project" value="UniProtKB-KW"/>
</dbReference>
<sequence length="214" mass="23064">MYDFHCHTTMSDGELLPTELLRRLSVLGYTEVAISDHADFSNVEALLSAQKAVKKSAELFGLRLYSGIEITHVPPEQIDELAGYAKALGAEIVVVHGETVSEPVAPGTNMAALSSSYVDILAHPGLITEEEARLAARNNIYLEITARGGHNRTNGHVVFEARRAGASLVVESDAHGPDDLLSEQVKYLVARGAGMREDEAKTALSLSADEVRNL</sequence>
<name>A0AAE4MCT4_9EURY</name>
<dbReference type="NCBIfam" id="NF004981">
    <property type="entry name" value="PRK06361.1"/>
    <property type="match status" value="1"/>
</dbReference>
<comment type="caution">
    <text evidence="3">The sequence shown here is derived from an EMBL/GenBank/DDBJ whole genome shotgun (WGS) entry which is preliminary data.</text>
</comment>
<dbReference type="InterPro" id="IPR016195">
    <property type="entry name" value="Pol/histidinol_Pase-like"/>
</dbReference>
<keyword evidence="1" id="KW-0819">tRNA processing</keyword>
<reference evidence="3" key="1">
    <citation type="submission" date="2023-06" db="EMBL/GenBank/DDBJ databases">
        <title>Genome sequence of Methancorpusculaceae sp. Ag1.</title>
        <authorList>
            <person name="Protasov E."/>
            <person name="Platt K."/>
            <person name="Poehlein A."/>
            <person name="Daniel R."/>
            <person name="Brune A."/>
        </authorList>
    </citation>
    <scope>NUCLEOTIDE SEQUENCE</scope>
    <source>
        <strain evidence="3">Ag1</strain>
    </source>
</reference>
<dbReference type="GO" id="GO:0004527">
    <property type="term" value="F:exonuclease activity"/>
    <property type="evidence" value="ECO:0007669"/>
    <property type="project" value="UniProtKB-KW"/>
</dbReference>
<evidence type="ECO:0000256" key="1">
    <source>
        <dbReference type="ARBA" id="ARBA00022694"/>
    </source>
</evidence>